<organism evidence="3 4">
    <name type="scientific">Micromonas commoda (strain RCC299 / NOUM17 / CCMP2709)</name>
    <name type="common">Picoplanktonic green alga</name>
    <dbReference type="NCBI Taxonomy" id="296587"/>
    <lineage>
        <taxon>Eukaryota</taxon>
        <taxon>Viridiplantae</taxon>
        <taxon>Chlorophyta</taxon>
        <taxon>Mamiellophyceae</taxon>
        <taxon>Mamiellales</taxon>
        <taxon>Mamiellaceae</taxon>
        <taxon>Micromonas</taxon>
    </lineage>
</organism>
<reference evidence="3 4" key="1">
    <citation type="journal article" date="2009" name="Science">
        <title>Green evolution and dynamic adaptations revealed by genomes of the marine picoeukaryotes Micromonas.</title>
        <authorList>
            <person name="Worden A.Z."/>
            <person name="Lee J.H."/>
            <person name="Mock T."/>
            <person name="Rouze P."/>
            <person name="Simmons M.P."/>
            <person name="Aerts A.L."/>
            <person name="Allen A.E."/>
            <person name="Cuvelier M.L."/>
            <person name="Derelle E."/>
            <person name="Everett M.V."/>
            <person name="Foulon E."/>
            <person name="Grimwood J."/>
            <person name="Gundlach H."/>
            <person name="Henrissat B."/>
            <person name="Napoli C."/>
            <person name="McDonald S.M."/>
            <person name="Parker M.S."/>
            <person name="Rombauts S."/>
            <person name="Salamov A."/>
            <person name="Von Dassow P."/>
            <person name="Badger J.H."/>
            <person name="Coutinho P.M."/>
            <person name="Demir E."/>
            <person name="Dubchak I."/>
            <person name="Gentemann C."/>
            <person name="Eikrem W."/>
            <person name="Gready J.E."/>
            <person name="John U."/>
            <person name="Lanier W."/>
            <person name="Lindquist E.A."/>
            <person name="Lucas S."/>
            <person name="Mayer K.F."/>
            <person name="Moreau H."/>
            <person name="Not F."/>
            <person name="Otillar R."/>
            <person name="Panaud O."/>
            <person name="Pangilinan J."/>
            <person name="Paulsen I."/>
            <person name="Piegu B."/>
            <person name="Poliakov A."/>
            <person name="Robbens S."/>
            <person name="Schmutz J."/>
            <person name="Toulza E."/>
            <person name="Wyss T."/>
            <person name="Zelensky A."/>
            <person name="Zhou K."/>
            <person name="Armbrust E.V."/>
            <person name="Bhattacharya D."/>
            <person name="Goodenough U.W."/>
            <person name="Van de Peer Y."/>
            <person name="Grigoriev I.V."/>
        </authorList>
    </citation>
    <scope>NUCLEOTIDE SEQUENCE [LARGE SCALE GENOMIC DNA]</scope>
    <source>
        <strain evidence="4">RCC299 / NOUM17</strain>
    </source>
</reference>
<dbReference type="InParanoid" id="C1E518"/>
<evidence type="ECO:0000256" key="1">
    <source>
        <dbReference type="ARBA" id="ARBA00007073"/>
    </source>
</evidence>
<dbReference type="Pfam" id="PF09341">
    <property type="entry name" value="Pcc1"/>
    <property type="match status" value="1"/>
</dbReference>
<dbReference type="KEGG" id="mis:MICPUN_58235"/>
<feature type="region of interest" description="Disordered" evidence="2">
    <location>
        <begin position="82"/>
        <end position="149"/>
    </location>
</feature>
<feature type="compositionally biased region" description="Basic and acidic residues" evidence="2">
    <location>
        <begin position="82"/>
        <end position="92"/>
    </location>
</feature>
<evidence type="ECO:0000313" key="4">
    <source>
        <dbReference type="Proteomes" id="UP000002009"/>
    </source>
</evidence>
<dbReference type="OrthoDB" id="10025739at2759"/>
<dbReference type="EMBL" id="CP001325">
    <property type="protein sequence ID" value="ACO62813.1"/>
    <property type="molecule type" value="Genomic_DNA"/>
</dbReference>
<dbReference type="RefSeq" id="XP_002501555.1">
    <property type="nucleotide sequence ID" value="XM_002501509.1"/>
</dbReference>
<dbReference type="Gene3D" id="3.30.310.50">
    <property type="entry name" value="Alpha-D-phosphohexomutase, C-terminal domain"/>
    <property type="match status" value="1"/>
</dbReference>
<dbReference type="Proteomes" id="UP000002009">
    <property type="component" value="Chromosome 4"/>
</dbReference>
<comment type="similarity">
    <text evidence="1">Belongs to the CTAG/PCC1 family.</text>
</comment>
<keyword evidence="4" id="KW-1185">Reference proteome</keyword>
<gene>
    <name evidence="3" type="ORF">MICPUN_58235</name>
</gene>
<dbReference type="AlphaFoldDB" id="C1E518"/>
<protein>
    <submittedName>
        <fullName evidence="3">Uncharacterized protein</fullName>
    </submittedName>
</protein>
<evidence type="ECO:0000256" key="2">
    <source>
        <dbReference type="SAM" id="MobiDB-lite"/>
    </source>
</evidence>
<evidence type="ECO:0000313" key="3">
    <source>
        <dbReference type="EMBL" id="ACO62813.1"/>
    </source>
</evidence>
<proteinExistence type="inferred from homology"/>
<sequence length="149" mass="16045">MTEAKPYTLCVPGSPRAVRPPTKTHERRVKTNPPPRPPSHRSTTKVPFSSAADAEAVCATLSVDNELQPDKVTKKLSVEGNELRVLGDRDQAPPRGRGRVPGPAQPIHPHPREVRLGRGPRRVNSAGGHRTGAGLPRDSLGFRVGVVGR</sequence>
<accession>C1E518</accession>
<dbReference type="GeneID" id="8243248"/>
<name>C1E518_MICCC</name>
<feature type="region of interest" description="Disordered" evidence="2">
    <location>
        <begin position="1"/>
        <end position="51"/>
    </location>
</feature>
<dbReference type="InterPro" id="IPR015419">
    <property type="entry name" value="CTAG/Pcc1"/>
</dbReference>